<accession>A0ABP4XK20</accession>
<feature type="region of interest" description="Disordered" evidence="1">
    <location>
        <begin position="41"/>
        <end position="66"/>
    </location>
</feature>
<organism evidence="2 3">
    <name type="scientific">Leucobacter iarius</name>
    <dbReference type="NCBI Taxonomy" id="333963"/>
    <lineage>
        <taxon>Bacteria</taxon>
        <taxon>Bacillati</taxon>
        <taxon>Actinomycetota</taxon>
        <taxon>Actinomycetes</taxon>
        <taxon>Micrococcales</taxon>
        <taxon>Microbacteriaceae</taxon>
        <taxon>Leucobacter</taxon>
    </lineage>
</organism>
<protein>
    <submittedName>
        <fullName evidence="2">Uncharacterized protein</fullName>
    </submittedName>
</protein>
<gene>
    <name evidence="2" type="ORF">GCM10009768_08890</name>
</gene>
<name>A0ABP4XK20_9MICO</name>
<keyword evidence="3" id="KW-1185">Reference proteome</keyword>
<feature type="compositionally biased region" description="Basic and acidic residues" evidence="1">
    <location>
        <begin position="44"/>
        <end position="63"/>
    </location>
</feature>
<sequence length="146" mass="16687">MSGVRPLKIELLPQQRFVRIPLFEKLFSLRFKLLPVLPSLDAQSDDKDENHDETREQSSKESAQELEDVWTGHCSKNLHALNIAPPQRIQAGANPHTLRYARVEWSLTVPPEHTFRLAGVHEQVCPRKCPRKLAPNPQDHTISQST</sequence>
<evidence type="ECO:0000256" key="1">
    <source>
        <dbReference type="SAM" id="MobiDB-lite"/>
    </source>
</evidence>
<comment type="caution">
    <text evidence="2">The sequence shown here is derived from an EMBL/GenBank/DDBJ whole genome shotgun (WGS) entry which is preliminary data.</text>
</comment>
<evidence type="ECO:0000313" key="2">
    <source>
        <dbReference type="EMBL" id="GAA1782174.1"/>
    </source>
</evidence>
<reference evidence="3" key="1">
    <citation type="journal article" date="2019" name="Int. J. Syst. Evol. Microbiol.">
        <title>The Global Catalogue of Microorganisms (GCM) 10K type strain sequencing project: providing services to taxonomists for standard genome sequencing and annotation.</title>
        <authorList>
            <consortium name="The Broad Institute Genomics Platform"/>
            <consortium name="The Broad Institute Genome Sequencing Center for Infectious Disease"/>
            <person name="Wu L."/>
            <person name="Ma J."/>
        </authorList>
    </citation>
    <scope>NUCLEOTIDE SEQUENCE [LARGE SCALE GENOMIC DNA]</scope>
    <source>
        <strain evidence="3">JCM 14736</strain>
    </source>
</reference>
<dbReference type="EMBL" id="BAAAOB010000001">
    <property type="protein sequence ID" value="GAA1782174.1"/>
    <property type="molecule type" value="Genomic_DNA"/>
</dbReference>
<proteinExistence type="predicted"/>
<evidence type="ECO:0000313" key="3">
    <source>
        <dbReference type="Proteomes" id="UP001500851"/>
    </source>
</evidence>
<dbReference type="Proteomes" id="UP001500851">
    <property type="component" value="Unassembled WGS sequence"/>
</dbReference>